<proteinExistence type="predicted"/>
<keyword evidence="1" id="KW-0472">Membrane</keyword>
<sequence length="342" mass="39091">MPEVDKKEARLLLQAIASWQEQQQISAEQAAALRQSIRIKGTNWRLITLYFFIAAVSCALMAFGALVLDEKWIEVLRKRFALADGSIAALFAALSALLCIRHYRKHPQTGTGASRSFSGEAFWLLPFLTISVSIVYLGKSLDYLHGQEGLFFLFAALIFGAISRWQRSLLLWAVALLALVTGILKEASFLFGPQTGLNLPCRLFLLSALLLLATGVTRRYRSLEYTQALSWYGSWLLLLLAAWLISIFGNTATWEAWQALHQSRFIYWDILFTLLIVGVIWLGIRRHDQLLRDTGIVFMLLNLYTRYFEYFWDHTHKGIFFAVLAASLWWIGKTIEKKMGRR</sequence>
<keyword evidence="1" id="KW-1133">Transmembrane helix</keyword>
<comment type="caution">
    <text evidence="2">The sequence shown here is derived from an EMBL/GenBank/DDBJ whole genome shotgun (WGS) entry which is preliminary data.</text>
</comment>
<feature type="transmembrane region" description="Helical" evidence="1">
    <location>
        <begin position="121"/>
        <end position="138"/>
    </location>
</feature>
<feature type="transmembrane region" description="Helical" evidence="1">
    <location>
        <begin position="80"/>
        <end position="100"/>
    </location>
</feature>
<gene>
    <name evidence="2" type="ORF">GCM10023143_01530</name>
</gene>
<feature type="transmembrane region" description="Helical" evidence="1">
    <location>
        <begin position="197"/>
        <end position="216"/>
    </location>
</feature>
<accession>A0ABP8FCN0</accession>
<dbReference type="EMBL" id="BAABFN010000001">
    <property type="protein sequence ID" value="GAA4300513.1"/>
    <property type="molecule type" value="Genomic_DNA"/>
</dbReference>
<evidence type="ECO:0000313" key="3">
    <source>
        <dbReference type="Proteomes" id="UP001501207"/>
    </source>
</evidence>
<feature type="transmembrane region" description="Helical" evidence="1">
    <location>
        <begin position="290"/>
        <end position="308"/>
    </location>
</feature>
<organism evidence="2 3">
    <name type="scientific">Compostibacter hankyongensis</name>
    <dbReference type="NCBI Taxonomy" id="1007089"/>
    <lineage>
        <taxon>Bacteria</taxon>
        <taxon>Pseudomonadati</taxon>
        <taxon>Bacteroidota</taxon>
        <taxon>Chitinophagia</taxon>
        <taxon>Chitinophagales</taxon>
        <taxon>Chitinophagaceae</taxon>
        <taxon>Compostibacter</taxon>
    </lineage>
</organism>
<dbReference type="Proteomes" id="UP001501207">
    <property type="component" value="Unassembled WGS sequence"/>
</dbReference>
<dbReference type="RefSeq" id="WP_344973761.1">
    <property type="nucleotide sequence ID" value="NZ_BAABFN010000001.1"/>
</dbReference>
<evidence type="ECO:0008006" key="4">
    <source>
        <dbReference type="Google" id="ProtNLM"/>
    </source>
</evidence>
<name>A0ABP8FCN0_9BACT</name>
<evidence type="ECO:0000313" key="2">
    <source>
        <dbReference type="EMBL" id="GAA4300513.1"/>
    </source>
</evidence>
<evidence type="ECO:0000256" key="1">
    <source>
        <dbReference type="SAM" id="Phobius"/>
    </source>
</evidence>
<feature type="transmembrane region" description="Helical" evidence="1">
    <location>
        <begin position="314"/>
        <end position="332"/>
    </location>
</feature>
<reference evidence="3" key="1">
    <citation type="journal article" date="2019" name="Int. J. Syst. Evol. Microbiol.">
        <title>The Global Catalogue of Microorganisms (GCM) 10K type strain sequencing project: providing services to taxonomists for standard genome sequencing and annotation.</title>
        <authorList>
            <consortium name="The Broad Institute Genomics Platform"/>
            <consortium name="The Broad Institute Genome Sequencing Center for Infectious Disease"/>
            <person name="Wu L."/>
            <person name="Ma J."/>
        </authorList>
    </citation>
    <scope>NUCLEOTIDE SEQUENCE [LARGE SCALE GENOMIC DNA]</scope>
    <source>
        <strain evidence="3">JCM 17664</strain>
    </source>
</reference>
<feature type="transmembrane region" description="Helical" evidence="1">
    <location>
        <begin position="228"/>
        <end position="245"/>
    </location>
</feature>
<keyword evidence="1" id="KW-0812">Transmembrane</keyword>
<protein>
    <recommendedName>
        <fullName evidence="4">DUF2157 domain-containing protein</fullName>
    </recommendedName>
</protein>
<feature type="transmembrane region" description="Helical" evidence="1">
    <location>
        <begin position="169"/>
        <end position="191"/>
    </location>
</feature>
<feature type="transmembrane region" description="Helical" evidence="1">
    <location>
        <begin position="144"/>
        <end position="162"/>
    </location>
</feature>
<keyword evidence="3" id="KW-1185">Reference proteome</keyword>
<feature type="transmembrane region" description="Helical" evidence="1">
    <location>
        <begin position="265"/>
        <end position="283"/>
    </location>
</feature>
<feature type="transmembrane region" description="Helical" evidence="1">
    <location>
        <begin position="47"/>
        <end position="68"/>
    </location>
</feature>